<comment type="cofactor">
    <cofactor evidence="1">
        <name>Fe(2+)</name>
        <dbReference type="ChEBI" id="CHEBI:29033"/>
    </cofactor>
</comment>
<dbReference type="PROSITE" id="PS51184">
    <property type="entry name" value="JMJC"/>
    <property type="match status" value="1"/>
</dbReference>
<dbReference type="InterPro" id="IPR003347">
    <property type="entry name" value="JmjC_dom"/>
</dbReference>
<protein>
    <recommendedName>
        <fullName evidence="4">JmjC domain-containing protein</fullName>
    </recommendedName>
</protein>
<evidence type="ECO:0000313" key="6">
    <source>
        <dbReference type="Proteomes" id="UP000664052"/>
    </source>
</evidence>
<dbReference type="EMBL" id="JAFIMU010000017">
    <property type="protein sequence ID" value="MBN8233379.1"/>
    <property type="molecule type" value="Genomic_DNA"/>
</dbReference>
<feature type="domain" description="JmjC" evidence="4">
    <location>
        <begin position="77"/>
        <end position="238"/>
    </location>
</feature>
<dbReference type="InterPro" id="IPR039994">
    <property type="entry name" value="NO66-like"/>
</dbReference>
<dbReference type="PANTHER" id="PTHR13096:SF8">
    <property type="entry name" value="RIBOSOMAL OXYGENASE 1"/>
    <property type="match status" value="1"/>
</dbReference>
<evidence type="ECO:0000313" key="5">
    <source>
        <dbReference type="EMBL" id="MBN8233379.1"/>
    </source>
</evidence>
<keyword evidence="3" id="KW-0408">Iron</keyword>
<dbReference type="PANTHER" id="PTHR13096">
    <property type="entry name" value="MINA53 MYC INDUCED NUCLEAR ANTIGEN"/>
    <property type="match status" value="1"/>
</dbReference>
<comment type="caution">
    <text evidence="5">The sequence shown here is derived from an EMBL/GenBank/DDBJ whole genome shotgun (WGS) entry which is preliminary data.</text>
</comment>
<proteinExistence type="predicted"/>
<reference evidence="5 6" key="1">
    <citation type="submission" date="2021-02" db="EMBL/GenBank/DDBJ databases">
        <title>De Novo genome assembly of isolated myxobacteria.</title>
        <authorList>
            <person name="Stevens D.C."/>
        </authorList>
    </citation>
    <scope>NUCLEOTIDE SEQUENCE [LARGE SCALE GENOMIC DNA]</scope>
    <source>
        <strain evidence="5 6">ATCC 29039</strain>
    </source>
</reference>
<accession>A0ABS3DPZ1</accession>
<organism evidence="5 6">
    <name type="scientific">Corallococcus macrosporus</name>
    <dbReference type="NCBI Taxonomy" id="35"/>
    <lineage>
        <taxon>Bacteria</taxon>
        <taxon>Pseudomonadati</taxon>
        <taxon>Myxococcota</taxon>
        <taxon>Myxococcia</taxon>
        <taxon>Myxococcales</taxon>
        <taxon>Cystobacterineae</taxon>
        <taxon>Myxococcaceae</taxon>
        <taxon>Corallococcus</taxon>
    </lineage>
</organism>
<gene>
    <name evidence="5" type="ORF">JYK02_38265</name>
</gene>
<evidence type="ECO:0000256" key="2">
    <source>
        <dbReference type="ARBA" id="ARBA00022723"/>
    </source>
</evidence>
<sequence>MPDLSALEFILHPMSVEVFLSEYWEKKVLHIPRNRPDYYSHLFSLGELDSFLGHSMTNDEVRMARSGSVTHPNVEGDNKTTLYQFYERYRDGHTIVIRNIHQCWPPVGEIANALARAFGCYISTFSYATPENAQGFKTHWDDHDIFALQLEGEKEWRLYDSGPELPRYSKERGEYERQSKPADGPSHVINLKAGDLLYFPKGVIHEPRTRTCSSLHVTFGLFPDTWEKILTESVMDLADRDPRFQESLPFGYSVEKAHASRLFERAQELAEEVSGAAHFEASRNRLAAKFLDRIAPLADGHFSRLGSGTQVHAGTPLERRRSMEGVVLAQGGKVKLHFPGGHYLAARESEAALRFVAMEERFLAGDIPGRGEPERLALVRDLIQVGFLKVAEPKGER</sequence>
<evidence type="ECO:0000256" key="1">
    <source>
        <dbReference type="ARBA" id="ARBA00001954"/>
    </source>
</evidence>
<dbReference type="RefSeq" id="WP_207057903.1">
    <property type="nucleotide sequence ID" value="NZ_JAFIMU010000017.1"/>
</dbReference>
<keyword evidence="6" id="KW-1185">Reference proteome</keyword>
<name>A0ABS3DPZ1_9BACT</name>
<dbReference type="Gene3D" id="2.60.120.650">
    <property type="entry name" value="Cupin"/>
    <property type="match status" value="1"/>
</dbReference>
<dbReference type="Pfam" id="PF08007">
    <property type="entry name" value="JmjC_2"/>
    <property type="match status" value="1"/>
</dbReference>
<dbReference type="Proteomes" id="UP000664052">
    <property type="component" value="Unassembled WGS sequence"/>
</dbReference>
<dbReference type="SUPFAM" id="SSF51197">
    <property type="entry name" value="Clavaminate synthase-like"/>
    <property type="match status" value="1"/>
</dbReference>
<evidence type="ECO:0000259" key="4">
    <source>
        <dbReference type="PROSITE" id="PS51184"/>
    </source>
</evidence>
<keyword evidence="2" id="KW-0479">Metal-binding</keyword>
<evidence type="ECO:0000256" key="3">
    <source>
        <dbReference type="ARBA" id="ARBA00023004"/>
    </source>
</evidence>